<accession>A0AA48KQQ2</accession>
<reference evidence="1" key="1">
    <citation type="submission" date="2023-01" db="EMBL/GenBank/DDBJ databases">
        <title>Complete genome sequence of Planctobacterium marinum strain Dej080120_11.</title>
        <authorList>
            <person name="Ueki S."/>
            <person name="Maruyama F."/>
        </authorList>
    </citation>
    <scope>NUCLEOTIDE SEQUENCE</scope>
    <source>
        <strain evidence="1">Dej080120_11</strain>
    </source>
</reference>
<gene>
    <name evidence="1" type="ORF">MACH26_01600</name>
</gene>
<evidence type="ECO:0008006" key="3">
    <source>
        <dbReference type="Google" id="ProtNLM"/>
    </source>
</evidence>
<keyword evidence="2" id="KW-1185">Reference proteome</keyword>
<dbReference type="NCBIfam" id="NF008362">
    <property type="entry name" value="PRK11152.1"/>
    <property type="match status" value="1"/>
</dbReference>
<sequence>MQYQIELHLNNQPAALERVLQVVRYRQFQLEALQMQPQGQDKLTVQLKVSGQQSINILTSQLNKLYDLARLTIQHELPLQATA</sequence>
<dbReference type="KEGG" id="pmaw:MACH26_01600"/>
<dbReference type="SUPFAM" id="SSF55021">
    <property type="entry name" value="ACT-like"/>
    <property type="match status" value="1"/>
</dbReference>
<proteinExistence type="predicted"/>
<organism evidence="1 2">
    <name type="scientific">Planctobacterium marinum</name>
    <dbReference type="NCBI Taxonomy" id="1631968"/>
    <lineage>
        <taxon>Bacteria</taxon>
        <taxon>Pseudomonadati</taxon>
        <taxon>Pseudomonadota</taxon>
        <taxon>Gammaproteobacteria</taxon>
        <taxon>Alteromonadales</taxon>
        <taxon>Alteromonadaceae</taxon>
        <taxon>Planctobacterium</taxon>
    </lineage>
</organism>
<name>A0AA48KQQ2_9ALTE</name>
<dbReference type="AlphaFoldDB" id="A0AA48KQQ2"/>
<dbReference type="Proteomes" id="UP001333710">
    <property type="component" value="Chromosome"/>
</dbReference>
<dbReference type="InterPro" id="IPR045865">
    <property type="entry name" value="ACT-like_dom_sf"/>
</dbReference>
<evidence type="ECO:0000313" key="1">
    <source>
        <dbReference type="EMBL" id="BDX04639.1"/>
    </source>
</evidence>
<dbReference type="RefSeq" id="WP_338290437.1">
    <property type="nucleotide sequence ID" value="NZ_AP027272.1"/>
</dbReference>
<dbReference type="Gene3D" id="3.30.70.260">
    <property type="match status" value="1"/>
</dbReference>
<protein>
    <recommendedName>
        <fullName evidence="3">Acetolactate synthase small subunit</fullName>
    </recommendedName>
</protein>
<evidence type="ECO:0000313" key="2">
    <source>
        <dbReference type="Proteomes" id="UP001333710"/>
    </source>
</evidence>
<dbReference type="Pfam" id="PF13710">
    <property type="entry name" value="ACT_5"/>
    <property type="match status" value="1"/>
</dbReference>
<dbReference type="EMBL" id="AP027272">
    <property type="protein sequence ID" value="BDX04639.1"/>
    <property type="molecule type" value="Genomic_DNA"/>
</dbReference>